<reference evidence="8 9" key="1">
    <citation type="journal article" date="2017" name="Int. J. Syst. Evol. Microbiol.">
        <title>Brenneria populi subsp. brevivirga subsp. nov. isolated from symptomatic bark of Populus x euramericana canker, and description of Brenneria populi subsp. populi subsp. nov.</title>
        <authorList>
            <person name="Zheng M.H."/>
            <person name="Piao C.G."/>
            <person name="Xue H."/>
            <person name="Guo M.W."/>
            <person name="Li Y."/>
        </authorList>
    </citation>
    <scope>NUCLEOTIDE SEQUENCE [LARGE SCALE GENOMIC DNA]</scope>
    <source>
        <strain evidence="8 9">D9-5</strain>
    </source>
</reference>
<organism evidence="8 9">
    <name type="scientific">Brenneria populi</name>
    <dbReference type="NCBI Taxonomy" id="1505588"/>
    <lineage>
        <taxon>Bacteria</taxon>
        <taxon>Pseudomonadati</taxon>
        <taxon>Pseudomonadota</taxon>
        <taxon>Gammaproteobacteria</taxon>
        <taxon>Enterobacterales</taxon>
        <taxon>Pectobacteriaceae</taxon>
        <taxon>Brenneria</taxon>
    </lineage>
</organism>
<dbReference type="InterPro" id="IPR011701">
    <property type="entry name" value="MFS"/>
</dbReference>
<dbReference type="EMBL" id="JAYWTM010000031">
    <property type="protein sequence ID" value="MEC5344921.1"/>
    <property type="molecule type" value="Genomic_DNA"/>
</dbReference>
<evidence type="ECO:0000256" key="1">
    <source>
        <dbReference type="ARBA" id="ARBA00004651"/>
    </source>
</evidence>
<dbReference type="Gene3D" id="1.20.1250.20">
    <property type="entry name" value="MFS general substrate transporter like domains"/>
    <property type="match status" value="1"/>
</dbReference>
<feature type="transmembrane region" description="Helical" evidence="6">
    <location>
        <begin position="46"/>
        <end position="71"/>
    </location>
</feature>
<feature type="transmembrane region" description="Helical" evidence="6">
    <location>
        <begin position="12"/>
        <end position="34"/>
    </location>
</feature>
<keyword evidence="2" id="KW-1003">Cell membrane</keyword>
<protein>
    <submittedName>
        <fullName evidence="8">MFS transporter</fullName>
    </submittedName>
</protein>
<dbReference type="SUPFAM" id="SSF103473">
    <property type="entry name" value="MFS general substrate transporter"/>
    <property type="match status" value="1"/>
</dbReference>
<keyword evidence="5 6" id="KW-0472">Membrane</keyword>
<feature type="transmembrane region" description="Helical" evidence="6">
    <location>
        <begin position="335"/>
        <end position="356"/>
    </location>
</feature>
<feature type="transmembrane region" description="Helical" evidence="6">
    <location>
        <begin position="78"/>
        <end position="98"/>
    </location>
</feature>
<dbReference type="PANTHER" id="PTHR43124:SF8">
    <property type="entry name" value="INNER MEMBRANE TRANSPORT PROTEIN YDHP"/>
    <property type="match status" value="1"/>
</dbReference>
<sequence length="402" mass="42156">MQQSHAIKKVPGAVYILAIGIFAMVMSEFAVAGLMPQLAAGFNVTIVQIGYLVTAFAVAMAVGGPVFVFLLRRVPPKASLLTILAIFLIGNVIAIFASSYGVMVVARIVTGVASQAFFGVAISLCVRLVDENSRGRAIGVAMNGLMLGTLLGLPAATLIGEHFGWQSAFWAIAIATALAGVLTLLFVHNPRSEGQPPESAQSIKEQALVFMRPQLLLALLSSTLIIGATFAVFSFFTPILTTLSGFDLGTVPWLLFAYGAATVIGNSIVARLADRHTVVALLGGTILNALFLTGLALWTQIAPVALILMIAIGFVGVTMNPAMTVRVQRAGNASPLVNTVHSSFITLGVIISSALGSSLIERYGLHSTLILGIVMAILAILTILPAMANAYIRTGKRDRSLA</sequence>
<dbReference type="InterPro" id="IPR036259">
    <property type="entry name" value="MFS_trans_sf"/>
</dbReference>
<dbReference type="RefSeq" id="WP_327619672.1">
    <property type="nucleotide sequence ID" value="NZ_JAYWTM010000031.1"/>
</dbReference>
<dbReference type="PANTHER" id="PTHR43124">
    <property type="entry name" value="PURINE EFFLUX PUMP PBUE"/>
    <property type="match status" value="1"/>
</dbReference>
<keyword evidence="3 6" id="KW-0812">Transmembrane</keyword>
<feature type="transmembrane region" description="Helical" evidence="6">
    <location>
        <begin position="215"/>
        <end position="239"/>
    </location>
</feature>
<comment type="caution">
    <text evidence="8">The sequence shown here is derived from an EMBL/GenBank/DDBJ whole genome shotgun (WGS) entry which is preliminary data.</text>
</comment>
<feature type="domain" description="Major facilitator superfamily (MFS) profile" evidence="7">
    <location>
        <begin position="13"/>
        <end position="391"/>
    </location>
</feature>
<dbReference type="InterPro" id="IPR020846">
    <property type="entry name" value="MFS_dom"/>
</dbReference>
<keyword evidence="9" id="KW-1185">Reference proteome</keyword>
<dbReference type="Proteomes" id="UP001309705">
    <property type="component" value="Unassembled WGS sequence"/>
</dbReference>
<proteinExistence type="predicted"/>
<keyword evidence="4 6" id="KW-1133">Transmembrane helix</keyword>
<evidence type="ECO:0000313" key="9">
    <source>
        <dbReference type="Proteomes" id="UP001309705"/>
    </source>
</evidence>
<feature type="transmembrane region" description="Helical" evidence="6">
    <location>
        <begin position="304"/>
        <end position="323"/>
    </location>
</feature>
<dbReference type="CDD" id="cd17324">
    <property type="entry name" value="MFS_NepI_like"/>
    <property type="match status" value="1"/>
</dbReference>
<feature type="transmembrane region" description="Helical" evidence="6">
    <location>
        <begin position="251"/>
        <end position="270"/>
    </location>
</feature>
<comment type="subcellular location">
    <subcellularLocation>
        <location evidence="1">Cell membrane</location>
        <topology evidence="1">Multi-pass membrane protein</topology>
    </subcellularLocation>
</comment>
<feature type="transmembrane region" description="Helical" evidence="6">
    <location>
        <begin position="168"/>
        <end position="187"/>
    </location>
</feature>
<evidence type="ECO:0000256" key="3">
    <source>
        <dbReference type="ARBA" id="ARBA00022692"/>
    </source>
</evidence>
<dbReference type="InterPro" id="IPR050189">
    <property type="entry name" value="MFS_Efflux_Transporters"/>
</dbReference>
<feature type="transmembrane region" description="Helical" evidence="6">
    <location>
        <begin position="104"/>
        <end position="126"/>
    </location>
</feature>
<accession>A0ABU6JX05</accession>
<feature type="transmembrane region" description="Helical" evidence="6">
    <location>
        <begin position="138"/>
        <end position="156"/>
    </location>
</feature>
<evidence type="ECO:0000256" key="5">
    <source>
        <dbReference type="ARBA" id="ARBA00023136"/>
    </source>
</evidence>
<evidence type="ECO:0000313" key="8">
    <source>
        <dbReference type="EMBL" id="MEC5344921.1"/>
    </source>
</evidence>
<name>A0ABU6JX05_9GAMM</name>
<gene>
    <name evidence="8" type="ORF">VSX58_20200</name>
</gene>
<feature type="transmembrane region" description="Helical" evidence="6">
    <location>
        <begin position="277"/>
        <end position="298"/>
    </location>
</feature>
<dbReference type="PROSITE" id="PS50850">
    <property type="entry name" value="MFS"/>
    <property type="match status" value="1"/>
</dbReference>
<evidence type="ECO:0000256" key="4">
    <source>
        <dbReference type="ARBA" id="ARBA00022989"/>
    </source>
</evidence>
<evidence type="ECO:0000256" key="6">
    <source>
        <dbReference type="SAM" id="Phobius"/>
    </source>
</evidence>
<feature type="transmembrane region" description="Helical" evidence="6">
    <location>
        <begin position="368"/>
        <end position="392"/>
    </location>
</feature>
<evidence type="ECO:0000259" key="7">
    <source>
        <dbReference type="PROSITE" id="PS50850"/>
    </source>
</evidence>
<dbReference type="Pfam" id="PF07690">
    <property type="entry name" value="MFS_1"/>
    <property type="match status" value="1"/>
</dbReference>
<evidence type="ECO:0000256" key="2">
    <source>
        <dbReference type="ARBA" id="ARBA00022475"/>
    </source>
</evidence>